<comment type="caution">
    <text evidence="2">The sequence shown here is derived from an EMBL/GenBank/DDBJ whole genome shotgun (WGS) entry which is preliminary data.</text>
</comment>
<proteinExistence type="predicted"/>
<name>A0A0F9HIJ2_9ZZZZ</name>
<reference evidence="2" key="1">
    <citation type="journal article" date="2015" name="Nature">
        <title>Complex archaea that bridge the gap between prokaryotes and eukaryotes.</title>
        <authorList>
            <person name="Spang A."/>
            <person name="Saw J.H."/>
            <person name="Jorgensen S.L."/>
            <person name="Zaremba-Niedzwiedzka K."/>
            <person name="Martijn J."/>
            <person name="Lind A.E."/>
            <person name="van Eijk R."/>
            <person name="Schleper C."/>
            <person name="Guy L."/>
            <person name="Ettema T.J."/>
        </authorList>
    </citation>
    <scope>NUCLEOTIDE SEQUENCE</scope>
</reference>
<dbReference type="AlphaFoldDB" id="A0A0F9HIJ2"/>
<dbReference type="CDD" id="cd06257">
    <property type="entry name" value="DnaJ"/>
    <property type="match status" value="1"/>
</dbReference>
<dbReference type="EMBL" id="LAZR01015024">
    <property type="protein sequence ID" value="KKM14952.1"/>
    <property type="molecule type" value="Genomic_DNA"/>
</dbReference>
<gene>
    <name evidence="2" type="ORF">LCGC14_1700880</name>
</gene>
<feature type="domain" description="J" evidence="1">
    <location>
        <begin position="150"/>
        <end position="205"/>
    </location>
</feature>
<organism evidence="2">
    <name type="scientific">marine sediment metagenome</name>
    <dbReference type="NCBI Taxonomy" id="412755"/>
    <lineage>
        <taxon>unclassified sequences</taxon>
        <taxon>metagenomes</taxon>
        <taxon>ecological metagenomes</taxon>
    </lineage>
</organism>
<dbReference type="SUPFAM" id="SSF46565">
    <property type="entry name" value="Chaperone J-domain"/>
    <property type="match status" value="1"/>
</dbReference>
<dbReference type="Pfam" id="PF00226">
    <property type="entry name" value="DnaJ"/>
    <property type="match status" value="1"/>
</dbReference>
<dbReference type="PRINTS" id="PR00625">
    <property type="entry name" value="JDOMAIN"/>
</dbReference>
<sequence>MGSKKSGDKMKILKCTKCNKSQKEGKFCLDCGSSLTEVVTSEVKFKSIETKRTAEQLKRDVRNWLMRIGVQQPDIKINLAEGNARIEYTINKMVYNFSSFMQRNATNNLAAVEQFLHYRVLGIERGIETTEQAFSGYEALPDYSDGKIEDPYIVFGFKEKVPIEEVRNKYKQLAKRYHPDVNKDKSTHSEFNLIKKALDMIEAAQ</sequence>
<accession>A0A0F9HIJ2</accession>
<dbReference type="PROSITE" id="PS50076">
    <property type="entry name" value="DNAJ_2"/>
    <property type="match status" value="1"/>
</dbReference>
<evidence type="ECO:0000313" key="2">
    <source>
        <dbReference type="EMBL" id="KKM14952.1"/>
    </source>
</evidence>
<dbReference type="InterPro" id="IPR001623">
    <property type="entry name" value="DnaJ_domain"/>
</dbReference>
<evidence type="ECO:0000259" key="1">
    <source>
        <dbReference type="PROSITE" id="PS50076"/>
    </source>
</evidence>
<dbReference type="InterPro" id="IPR036869">
    <property type="entry name" value="J_dom_sf"/>
</dbReference>
<dbReference type="Gene3D" id="1.10.287.110">
    <property type="entry name" value="DnaJ domain"/>
    <property type="match status" value="1"/>
</dbReference>
<protein>
    <recommendedName>
        <fullName evidence="1">J domain-containing protein</fullName>
    </recommendedName>
</protein>